<protein>
    <submittedName>
        <fullName evidence="2">Uncharacterized protein</fullName>
    </submittedName>
</protein>
<name>A0ABV8I0Y7_9ACTN</name>
<evidence type="ECO:0000256" key="1">
    <source>
        <dbReference type="SAM" id="MobiDB-lite"/>
    </source>
</evidence>
<reference evidence="3" key="1">
    <citation type="journal article" date="2019" name="Int. J. Syst. Evol. Microbiol.">
        <title>The Global Catalogue of Microorganisms (GCM) 10K type strain sequencing project: providing services to taxonomists for standard genome sequencing and annotation.</title>
        <authorList>
            <consortium name="The Broad Institute Genomics Platform"/>
            <consortium name="The Broad Institute Genome Sequencing Center for Infectious Disease"/>
            <person name="Wu L."/>
            <person name="Ma J."/>
        </authorList>
    </citation>
    <scope>NUCLEOTIDE SEQUENCE [LARGE SCALE GENOMIC DNA]</scope>
    <source>
        <strain evidence="3">TBRC 4489</strain>
    </source>
</reference>
<dbReference type="RefSeq" id="WP_377284840.1">
    <property type="nucleotide sequence ID" value="NZ_JBHSBM010000005.1"/>
</dbReference>
<evidence type="ECO:0000313" key="3">
    <source>
        <dbReference type="Proteomes" id="UP001595850"/>
    </source>
</evidence>
<comment type="caution">
    <text evidence="2">The sequence shown here is derived from an EMBL/GenBank/DDBJ whole genome shotgun (WGS) entry which is preliminary data.</text>
</comment>
<feature type="region of interest" description="Disordered" evidence="1">
    <location>
        <begin position="1"/>
        <end position="24"/>
    </location>
</feature>
<dbReference type="Proteomes" id="UP001595850">
    <property type="component" value="Unassembled WGS sequence"/>
</dbReference>
<dbReference type="EMBL" id="JBHSBM010000005">
    <property type="protein sequence ID" value="MFC4056881.1"/>
    <property type="molecule type" value="Genomic_DNA"/>
</dbReference>
<keyword evidence="3" id="KW-1185">Reference proteome</keyword>
<accession>A0ABV8I0Y7</accession>
<sequence>MTGRGRTRRSLRRGSRPGEVAGEASKGYGRWIEGPLELGMLGGAKRMGRQRWTIDAFRCTRCSHLELFVRPSG</sequence>
<organism evidence="2 3">
    <name type="scientific">Planomonospora corallina</name>
    <dbReference type="NCBI Taxonomy" id="1806052"/>
    <lineage>
        <taxon>Bacteria</taxon>
        <taxon>Bacillati</taxon>
        <taxon>Actinomycetota</taxon>
        <taxon>Actinomycetes</taxon>
        <taxon>Streptosporangiales</taxon>
        <taxon>Streptosporangiaceae</taxon>
        <taxon>Planomonospora</taxon>
    </lineage>
</organism>
<proteinExistence type="predicted"/>
<gene>
    <name evidence="2" type="ORF">ACFOWE_01150</name>
</gene>
<evidence type="ECO:0000313" key="2">
    <source>
        <dbReference type="EMBL" id="MFC4056881.1"/>
    </source>
</evidence>
<feature type="compositionally biased region" description="Basic residues" evidence="1">
    <location>
        <begin position="1"/>
        <end position="15"/>
    </location>
</feature>